<organism evidence="4 5">
    <name type="scientific">Pinctada imbricata</name>
    <name type="common">Atlantic pearl-oyster</name>
    <name type="synonym">Pinctada martensii</name>
    <dbReference type="NCBI Taxonomy" id="66713"/>
    <lineage>
        <taxon>Eukaryota</taxon>
        <taxon>Metazoa</taxon>
        <taxon>Spiralia</taxon>
        <taxon>Lophotrochozoa</taxon>
        <taxon>Mollusca</taxon>
        <taxon>Bivalvia</taxon>
        <taxon>Autobranchia</taxon>
        <taxon>Pteriomorphia</taxon>
        <taxon>Pterioida</taxon>
        <taxon>Pterioidea</taxon>
        <taxon>Pteriidae</taxon>
        <taxon>Pinctada</taxon>
    </lineage>
</organism>
<dbReference type="PANTHER" id="PTHR11360">
    <property type="entry name" value="MONOCARBOXYLATE TRANSPORTER"/>
    <property type="match status" value="1"/>
</dbReference>
<feature type="transmembrane region" description="Helical" evidence="2">
    <location>
        <begin position="80"/>
        <end position="99"/>
    </location>
</feature>
<evidence type="ECO:0000256" key="1">
    <source>
        <dbReference type="ARBA" id="ARBA00004141"/>
    </source>
</evidence>
<gene>
    <name evidence="4" type="ORF">FSP39_007527</name>
</gene>
<dbReference type="GO" id="GO:0008028">
    <property type="term" value="F:monocarboxylic acid transmembrane transporter activity"/>
    <property type="evidence" value="ECO:0007669"/>
    <property type="project" value="TreeGrafter"/>
</dbReference>
<keyword evidence="2" id="KW-0812">Transmembrane</keyword>
<evidence type="ECO:0000259" key="3">
    <source>
        <dbReference type="PROSITE" id="PS50850"/>
    </source>
</evidence>
<dbReference type="Gene3D" id="1.20.1250.20">
    <property type="entry name" value="MFS general substrate transporter like domains"/>
    <property type="match status" value="1"/>
</dbReference>
<proteinExistence type="predicted"/>
<dbReference type="GO" id="GO:0016020">
    <property type="term" value="C:membrane"/>
    <property type="evidence" value="ECO:0007669"/>
    <property type="project" value="UniProtKB-SubCell"/>
</dbReference>
<comment type="caution">
    <text evidence="4">The sequence shown here is derived from an EMBL/GenBank/DDBJ whole genome shotgun (WGS) entry which is preliminary data.</text>
</comment>
<feature type="transmembrane region" description="Helical" evidence="2">
    <location>
        <begin position="356"/>
        <end position="380"/>
    </location>
</feature>
<dbReference type="CDD" id="cd17352">
    <property type="entry name" value="MFS_MCT_SLC16"/>
    <property type="match status" value="1"/>
</dbReference>
<comment type="subcellular location">
    <subcellularLocation>
        <location evidence="1">Membrane</location>
        <topology evidence="1">Multi-pass membrane protein</topology>
    </subcellularLocation>
</comment>
<feature type="transmembrane region" description="Helical" evidence="2">
    <location>
        <begin position="296"/>
        <end position="316"/>
    </location>
</feature>
<dbReference type="Pfam" id="PF07690">
    <property type="entry name" value="MFS_1"/>
    <property type="match status" value="1"/>
</dbReference>
<protein>
    <recommendedName>
        <fullName evidence="3">Major facilitator superfamily (MFS) profile domain-containing protein</fullName>
    </recommendedName>
</protein>
<dbReference type="SUPFAM" id="SSF103473">
    <property type="entry name" value="MFS general substrate transporter"/>
    <property type="match status" value="1"/>
</dbReference>
<feature type="transmembrane region" description="Helical" evidence="2">
    <location>
        <begin position="167"/>
        <end position="188"/>
    </location>
</feature>
<keyword evidence="2" id="KW-0472">Membrane</keyword>
<dbReference type="InterPro" id="IPR011701">
    <property type="entry name" value="MFS"/>
</dbReference>
<dbReference type="PROSITE" id="PS50850">
    <property type="entry name" value="MFS"/>
    <property type="match status" value="1"/>
</dbReference>
<dbReference type="EMBL" id="VSWD01000004">
    <property type="protein sequence ID" value="KAK3104673.1"/>
    <property type="molecule type" value="Genomic_DNA"/>
</dbReference>
<sequence length="453" mass="48676">MPTGHRPDAGWAWVVMLSSFGAHTVNGFYLFSLGILNVAFLERFNEDVGTTSWASGLFLGLFSFGGFLSGIIVNKLSCRVSMMIGSLLMTSGLVITAFVNNIYFVIVSFGLISGLGAGLTLSSSVVVLGFNFERNRNLASGMAVSGCGVGVFALTPLMQMAKETYGYSGLCLMCAALSFHHLLFGALFRPSSLEIKSKHLKKLSTRKSDNDRKHKFAYVVQMIDVMRNFGFTCFCFSLMLYSIGSFPLYVHFPSLVLEEGTSEKGAAYLLSISGICNAVARLLVGLAANSENINELLLYSGTFSVLGLFSVLFPLYSKFYVGQLVFAIVLGIYSGCCYTLLNTLTVKLVGIHQLPTAFGILMVWAGFGSVIGPPFAGILVDAGGTFSQSFMVAGVIVLLGGALGWSVSCCDNGKASRTDGHKVEQTIVVEKDTSEMNMNGKLESESLFEDTNS</sequence>
<reference evidence="4" key="1">
    <citation type="submission" date="2019-08" db="EMBL/GenBank/DDBJ databases">
        <title>The improved chromosome-level genome for the pearl oyster Pinctada fucata martensii using PacBio sequencing and Hi-C.</title>
        <authorList>
            <person name="Zheng Z."/>
        </authorList>
    </citation>
    <scope>NUCLEOTIDE SEQUENCE</scope>
    <source>
        <strain evidence="4">ZZ-2019</strain>
        <tissue evidence="4">Adductor muscle</tissue>
    </source>
</reference>
<keyword evidence="5" id="KW-1185">Reference proteome</keyword>
<dbReference type="Proteomes" id="UP001186944">
    <property type="component" value="Unassembled WGS sequence"/>
</dbReference>
<dbReference type="PANTHER" id="PTHR11360:SF284">
    <property type="entry name" value="EG:103B4.3 PROTEIN-RELATED"/>
    <property type="match status" value="1"/>
</dbReference>
<feature type="transmembrane region" description="Helical" evidence="2">
    <location>
        <begin position="142"/>
        <end position="161"/>
    </location>
</feature>
<feature type="transmembrane region" description="Helical" evidence="2">
    <location>
        <begin position="265"/>
        <end position="284"/>
    </location>
</feature>
<dbReference type="InterPro" id="IPR050327">
    <property type="entry name" value="Proton-linked_MCT"/>
</dbReference>
<accession>A0AA88YN74</accession>
<feature type="domain" description="Major facilitator superfamily (MFS) profile" evidence="3">
    <location>
        <begin position="15"/>
        <end position="412"/>
    </location>
</feature>
<dbReference type="InterPro" id="IPR036259">
    <property type="entry name" value="MFS_trans_sf"/>
</dbReference>
<dbReference type="AlphaFoldDB" id="A0AA88YN74"/>
<feature type="transmembrane region" description="Helical" evidence="2">
    <location>
        <begin position="322"/>
        <end position="344"/>
    </location>
</feature>
<evidence type="ECO:0000256" key="2">
    <source>
        <dbReference type="SAM" id="Phobius"/>
    </source>
</evidence>
<keyword evidence="2" id="KW-1133">Transmembrane helix</keyword>
<feature type="transmembrane region" description="Helical" evidence="2">
    <location>
        <begin position="53"/>
        <end position="73"/>
    </location>
</feature>
<evidence type="ECO:0000313" key="5">
    <source>
        <dbReference type="Proteomes" id="UP001186944"/>
    </source>
</evidence>
<feature type="transmembrane region" description="Helical" evidence="2">
    <location>
        <begin position="12"/>
        <end position="41"/>
    </location>
</feature>
<evidence type="ECO:0000313" key="4">
    <source>
        <dbReference type="EMBL" id="KAK3104673.1"/>
    </source>
</evidence>
<feature type="transmembrane region" description="Helical" evidence="2">
    <location>
        <begin position="386"/>
        <end position="407"/>
    </location>
</feature>
<name>A0AA88YN74_PINIB</name>
<feature type="transmembrane region" description="Helical" evidence="2">
    <location>
        <begin position="229"/>
        <end position="250"/>
    </location>
</feature>
<dbReference type="InterPro" id="IPR020846">
    <property type="entry name" value="MFS_dom"/>
</dbReference>
<feature type="transmembrane region" description="Helical" evidence="2">
    <location>
        <begin position="105"/>
        <end position="130"/>
    </location>
</feature>